<dbReference type="GO" id="GO:0004674">
    <property type="term" value="F:protein serine/threonine kinase activity"/>
    <property type="evidence" value="ECO:0007669"/>
    <property type="project" value="UniProtKB-KW"/>
</dbReference>
<dbReference type="Proteomes" id="UP000193560">
    <property type="component" value="Unassembled WGS sequence"/>
</dbReference>
<sequence>MNRQRQNVNRPQVQPSSNVVGSVGVTIPRDPPLRPANHPASSTATSASAAAIFKKLDRENRPPLADNHTGAGTATTNTIQRLPLRQSNRNKHTVSNSKNNNNSPLDRLTTPNAIKKPTTNIRATQSPKPLQPQPHQLQRKRAGHGNRIPVVTDEEVPVTMVDKDHGVTYTKLQLLGEGGFARCYQVRDQDGNLYAAKIVAKASLEQQRHRIKLHGEIITHGSMKHQRIVQFFSCFEDDNNVYLIMELCENKTLIEMLKARRHLTEPETRYYLVQLLDACRYMHEKMVVHRDIKLSNIFLDHKMNIKLGDFGLSAMLETPEDRKRTVCGTPNYMAPEILFGNHRHNQKADIWALGVVLYTLLTGSHPFQMEDHNEIYRKIRANSKKPTYVFSEQGSTSSEAKDLVSKMLVNDPDERLSISDILQHPFIQHQELPTRIPHSALQGRPTLQFLRTSSEDPASSSSQLNSQHASSDKKLIVTLASALTKALLNKDSIMARRKGTPIEPIVWTKHNAFLSRWVDFTSKYGLGYSISDGEMGVLFNDSTTLSTFDEITYRYIAHGSPPIIQEFQHTDIPTHLRKKQYLMTNFKEYMDEKLACLATNRVPGDTSNGIYLSKYVVTEEAVVFRLSNNILQFNFFSRPKLMFMEYGTKIIYVDQSRKLKMYELTEAIATGDRELLYLLTYAKDTLQAQIQDS</sequence>
<evidence type="ECO:0000256" key="6">
    <source>
        <dbReference type="PROSITE-ProRule" id="PRU10141"/>
    </source>
</evidence>
<dbReference type="GO" id="GO:0005634">
    <property type="term" value="C:nucleus"/>
    <property type="evidence" value="ECO:0007669"/>
    <property type="project" value="TreeGrafter"/>
</dbReference>
<dbReference type="Pfam" id="PF00069">
    <property type="entry name" value="Pkinase"/>
    <property type="match status" value="1"/>
</dbReference>
<feature type="domain" description="Protein kinase" evidence="9">
    <location>
        <begin position="169"/>
        <end position="427"/>
    </location>
</feature>
<feature type="compositionally biased region" description="Low complexity" evidence="8">
    <location>
        <begin position="1"/>
        <end position="15"/>
    </location>
</feature>
<feature type="compositionally biased region" description="Polar residues" evidence="8">
    <location>
        <begin position="93"/>
        <end position="126"/>
    </location>
</feature>
<dbReference type="PROSITE" id="PS50078">
    <property type="entry name" value="POLO_BOX"/>
    <property type="match status" value="1"/>
</dbReference>
<dbReference type="EC" id="2.7.11.21" evidence="7"/>
<evidence type="ECO:0000259" key="10">
    <source>
        <dbReference type="PROSITE" id="PS50078"/>
    </source>
</evidence>
<dbReference type="FunFam" id="1.10.510.10:FF:000571">
    <property type="entry name" value="Maternal embryonic leucine zipper kinase"/>
    <property type="match status" value="1"/>
</dbReference>
<dbReference type="PROSITE" id="PS50011">
    <property type="entry name" value="PROTEIN_KINASE_DOM"/>
    <property type="match status" value="1"/>
</dbReference>
<dbReference type="PROSITE" id="PS00107">
    <property type="entry name" value="PROTEIN_KINASE_ATP"/>
    <property type="match status" value="1"/>
</dbReference>
<dbReference type="AlphaFoldDB" id="A0A1X2IQG8"/>
<dbReference type="InterPro" id="IPR008271">
    <property type="entry name" value="Ser/Thr_kinase_AS"/>
</dbReference>
<keyword evidence="12" id="KW-1185">Reference proteome</keyword>
<dbReference type="InterPro" id="IPR017441">
    <property type="entry name" value="Protein_kinase_ATP_BS"/>
</dbReference>
<dbReference type="EMBL" id="MCGE01000006">
    <property type="protein sequence ID" value="ORZ20504.1"/>
    <property type="molecule type" value="Genomic_DNA"/>
</dbReference>
<dbReference type="Gene3D" id="1.10.510.10">
    <property type="entry name" value="Transferase(Phosphotransferase) domain 1"/>
    <property type="match status" value="1"/>
</dbReference>
<evidence type="ECO:0000256" key="8">
    <source>
        <dbReference type="SAM" id="MobiDB-lite"/>
    </source>
</evidence>
<feature type="binding site" evidence="6">
    <location>
        <position position="201"/>
    </location>
    <ligand>
        <name>ATP</name>
        <dbReference type="ChEBI" id="CHEBI:30616"/>
    </ligand>
</feature>
<evidence type="ECO:0000256" key="3">
    <source>
        <dbReference type="ARBA" id="ARBA00022741"/>
    </source>
</evidence>
<evidence type="ECO:0000313" key="11">
    <source>
        <dbReference type="EMBL" id="ORZ20504.1"/>
    </source>
</evidence>
<dbReference type="InterPro" id="IPR011009">
    <property type="entry name" value="Kinase-like_dom_sf"/>
</dbReference>
<keyword evidence="4 7" id="KW-0418">Kinase</keyword>
<protein>
    <recommendedName>
        <fullName evidence="7">Serine/threonine-protein kinase</fullName>
        <ecNumber evidence="7">2.7.11.21</ecNumber>
    </recommendedName>
</protein>
<dbReference type="Gene3D" id="3.30.200.20">
    <property type="entry name" value="Phosphorylase Kinase, domain 1"/>
    <property type="match status" value="1"/>
</dbReference>
<dbReference type="Pfam" id="PF00659">
    <property type="entry name" value="POLO_box"/>
    <property type="match status" value="2"/>
</dbReference>
<keyword evidence="3 6" id="KW-0547">Nucleotide-binding</keyword>
<dbReference type="InterPro" id="IPR036947">
    <property type="entry name" value="POLO_box_dom_sf"/>
</dbReference>
<evidence type="ECO:0000259" key="9">
    <source>
        <dbReference type="PROSITE" id="PS50011"/>
    </source>
</evidence>
<feature type="region of interest" description="Disordered" evidence="8">
    <location>
        <begin position="1"/>
        <end position="146"/>
    </location>
</feature>
<dbReference type="InterPro" id="IPR000719">
    <property type="entry name" value="Prot_kinase_dom"/>
</dbReference>
<feature type="compositionally biased region" description="Low complexity" evidence="8">
    <location>
        <begin position="40"/>
        <end position="51"/>
    </location>
</feature>
<reference evidence="11 12" key="1">
    <citation type="submission" date="2016-07" db="EMBL/GenBank/DDBJ databases">
        <title>Pervasive Adenine N6-methylation of Active Genes in Fungi.</title>
        <authorList>
            <consortium name="DOE Joint Genome Institute"/>
            <person name="Mondo S.J."/>
            <person name="Dannebaum R.O."/>
            <person name="Kuo R.C."/>
            <person name="Labutti K."/>
            <person name="Haridas S."/>
            <person name="Kuo A."/>
            <person name="Salamov A."/>
            <person name="Ahrendt S.R."/>
            <person name="Lipzen A."/>
            <person name="Sullivan W."/>
            <person name="Andreopoulos W.B."/>
            <person name="Clum A."/>
            <person name="Lindquist E."/>
            <person name="Daum C."/>
            <person name="Ramamoorthy G.K."/>
            <person name="Gryganskyi A."/>
            <person name="Culley D."/>
            <person name="Magnuson J.K."/>
            <person name="James T.Y."/>
            <person name="O'Malley M.A."/>
            <person name="Stajich J.E."/>
            <person name="Spatafora J.W."/>
            <person name="Visel A."/>
            <person name="Grigoriev I.V."/>
        </authorList>
    </citation>
    <scope>NUCLEOTIDE SEQUENCE [LARGE SCALE GENOMIC DNA]</scope>
    <source>
        <strain evidence="11 12">NRRL 1336</strain>
    </source>
</reference>
<keyword evidence="2 7" id="KW-0808">Transferase</keyword>
<proteinExistence type="inferred from homology"/>
<comment type="similarity">
    <text evidence="7">Belongs to the protein kinase superfamily. Ser/Thr protein kinase family. CDC5/Polo subfamily.</text>
</comment>
<keyword evidence="1 7" id="KW-0723">Serine/threonine-protein kinase</keyword>
<comment type="catalytic activity">
    <reaction evidence="7">
        <text>L-threonyl-[protein] + ATP = O-phospho-L-threonyl-[protein] + ADP + H(+)</text>
        <dbReference type="Rhea" id="RHEA:46608"/>
        <dbReference type="Rhea" id="RHEA-COMP:11060"/>
        <dbReference type="Rhea" id="RHEA-COMP:11605"/>
        <dbReference type="ChEBI" id="CHEBI:15378"/>
        <dbReference type="ChEBI" id="CHEBI:30013"/>
        <dbReference type="ChEBI" id="CHEBI:30616"/>
        <dbReference type="ChEBI" id="CHEBI:61977"/>
        <dbReference type="ChEBI" id="CHEBI:456216"/>
        <dbReference type="EC" id="2.7.11.21"/>
    </reaction>
</comment>
<name>A0A1X2IQG8_9FUNG</name>
<dbReference type="STRING" id="90262.A0A1X2IQG8"/>
<organism evidence="11 12">
    <name type="scientific">Absidia repens</name>
    <dbReference type="NCBI Taxonomy" id="90262"/>
    <lineage>
        <taxon>Eukaryota</taxon>
        <taxon>Fungi</taxon>
        <taxon>Fungi incertae sedis</taxon>
        <taxon>Mucoromycota</taxon>
        <taxon>Mucoromycotina</taxon>
        <taxon>Mucoromycetes</taxon>
        <taxon>Mucorales</taxon>
        <taxon>Cunninghamellaceae</taxon>
        <taxon>Absidia</taxon>
    </lineage>
</organism>
<dbReference type="CDD" id="cd13118">
    <property type="entry name" value="POLO_box_1"/>
    <property type="match status" value="1"/>
</dbReference>
<evidence type="ECO:0000256" key="5">
    <source>
        <dbReference type="ARBA" id="ARBA00022840"/>
    </source>
</evidence>
<gene>
    <name evidence="11" type="ORF">BCR42DRAFT_370266</name>
</gene>
<dbReference type="SMART" id="SM00220">
    <property type="entry name" value="S_TKc"/>
    <property type="match status" value="1"/>
</dbReference>
<evidence type="ECO:0000256" key="7">
    <source>
        <dbReference type="RuleBase" id="RU361162"/>
    </source>
</evidence>
<dbReference type="PROSITE" id="PS00108">
    <property type="entry name" value="PROTEIN_KINASE_ST"/>
    <property type="match status" value="1"/>
</dbReference>
<dbReference type="GO" id="GO:0005524">
    <property type="term" value="F:ATP binding"/>
    <property type="evidence" value="ECO:0007669"/>
    <property type="project" value="UniProtKB-UniRule"/>
</dbReference>
<dbReference type="InterPro" id="IPR033701">
    <property type="entry name" value="POLO_box_1"/>
</dbReference>
<evidence type="ECO:0000256" key="2">
    <source>
        <dbReference type="ARBA" id="ARBA00022679"/>
    </source>
</evidence>
<feature type="domain" description="POLO box" evidence="10">
    <location>
        <begin position="513"/>
        <end position="592"/>
    </location>
</feature>
<dbReference type="SUPFAM" id="SSF56112">
    <property type="entry name" value="Protein kinase-like (PK-like)"/>
    <property type="match status" value="1"/>
</dbReference>
<dbReference type="InterPro" id="IPR000959">
    <property type="entry name" value="POLO_box_dom"/>
</dbReference>
<dbReference type="FunFam" id="3.30.200.20:FF:000042">
    <property type="entry name" value="Aurora kinase A"/>
    <property type="match status" value="1"/>
</dbReference>
<evidence type="ECO:0000313" key="12">
    <source>
        <dbReference type="Proteomes" id="UP000193560"/>
    </source>
</evidence>
<evidence type="ECO:0000256" key="4">
    <source>
        <dbReference type="ARBA" id="ARBA00022777"/>
    </source>
</evidence>
<keyword evidence="5 6" id="KW-0067">ATP-binding</keyword>
<dbReference type="PANTHER" id="PTHR24345:SF0">
    <property type="entry name" value="CELL CYCLE SERINE_THREONINE-PROTEIN KINASE CDC5_MSD2"/>
    <property type="match status" value="1"/>
</dbReference>
<dbReference type="OrthoDB" id="408964at2759"/>
<accession>A0A1X2IQG8</accession>
<dbReference type="PANTHER" id="PTHR24345">
    <property type="entry name" value="SERINE/THREONINE-PROTEIN KINASE PLK"/>
    <property type="match status" value="1"/>
</dbReference>
<dbReference type="SUPFAM" id="SSF82615">
    <property type="entry name" value="Polo-box domain"/>
    <property type="match status" value="2"/>
</dbReference>
<dbReference type="Gene3D" id="3.30.1120.30">
    <property type="entry name" value="POLO box domain"/>
    <property type="match status" value="2"/>
</dbReference>
<comment type="caution">
    <text evidence="11">The sequence shown here is derived from an EMBL/GenBank/DDBJ whole genome shotgun (WGS) entry which is preliminary data.</text>
</comment>
<evidence type="ECO:0000256" key="1">
    <source>
        <dbReference type="ARBA" id="ARBA00022527"/>
    </source>
</evidence>
<feature type="compositionally biased region" description="Low complexity" evidence="8">
    <location>
        <begin position="67"/>
        <end position="78"/>
    </location>
</feature>